<dbReference type="AlphaFoldDB" id="A0A4U7B8F7"/>
<organism evidence="2 3">
    <name type="scientific">Elsinoe australis</name>
    <dbReference type="NCBI Taxonomy" id="40998"/>
    <lineage>
        <taxon>Eukaryota</taxon>
        <taxon>Fungi</taxon>
        <taxon>Dikarya</taxon>
        <taxon>Ascomycota</taxon>
        <taxon>Pezizomycotina</taxon>
        <taxon>Dothideomycetes</taxon>
        <taxon>Dothideomycetidae</taxon>
        <taxon>Myriangiales</taxon>
        <taxon>Elsinoaceae</taxon>
        <taxon>Elsinoe</taxon>
    </lineage>
</organism>
<evidence type="ECO:0000256" key="1">
    <source>
        <dbReference type="SAM" id="MobiDB-lite"/>
    </source>
</evidence>
<dbReference type="EMBL" id="PTQR01000040">
    <property type="protein sequence ID" value="TKX24424.1"/>
    <property type="molecule type" value="Genomic_DNA"/>
</dbReference>
<accession>A0A4U7B8F7</accession>
<protein>
    <submittedName>
        <fullName evidence="2">Uncharacterized protein</fullName>
    </submittedName>
</protein>
<evidence type="ECO:0000313" key="2">
    <source>
        <dbReference type="EMBL" id="TKX24424.1"/>
    </source>
</evidence>
<feature type="compositionally biased region" description="Basic and acidic residues" evidence="1">
    <location>
        <begin position="173"/>
        <end position="220"/>
    </location>
</feature>
<name>A0A4U7B8F7_9PEZI</name>
<feature type="region of interest" description="Disordered" evidence="1">
    <location>
        <begin position="146"/>
        <end position="232"/>
    </location>
</feature>
<dbReference type="Proteomes" id="UP000308133">
    <property type="component" value="Unassembled WGS sequence"/>
</dbReference>
<proteinExistence type="predicted"/>
<comment type="caution">
    <text evidence="2">The sequence shown here is derived from an EMBL/GenBank/DDBJ whole genome shotgun (WGS) entry which is preliminary data.</text>
</comment>
<gene>
    <name evidence="2" type="ORF">C1H76_3332</name>
</gene>
<reference evidence="2 3" key="1">
    <citation type="submission" date="2018-02" db="EMBL/GenBank/DDBJ databases">
        <title>Draft genome sequences of Elsinoe sp., causing black scab on jojoba.</title>
        <authorList>
            <person name="Stodart B."/>
            <person name="Jeffress S."/>
            <person name="Ash G."/>
            <person name="Arun Chinnappa K."/>
        </authorList>
    </citation>
    <scope>NUCLEOTIDE SEQUENCE [LARGE SCALE GENOMIC DNA]</scope>
    <source>
        <strain evidence="2 3">Hillstone_2</strain>
    </source>
</reference>
<evidence type="ECO:0000313" key="3">
    <source>
        <dbReference type="Proteomes" id="UP000308133"/>
    </source>
</evidence>
<sequence>MPHQSFMSITTLLKAVLEMSSPLSTSCIHFGSVVTGSFAVRGSAIIIALQHMVGTTHDALFTAASNADVLLSQACFTPSHTSAQPSPMLITNLKAWPQAKRNCIYVVSSPASNRPTRPKHASGWLISAEDSVTRLTDAVYVMDRGSEQKQKATRIGLDNNDEPEVTSKNQKKSSKETPKKSTKTPDKKSKAAEKSKAAKKGKVTEKSKATEKGKATEKSKATGGVDKKKKWPTIARLRPVSYGMSRPPEIHGMRTDSRVLRVLVTV</sequence>